<proteinExistence type="inferred from homology"/>
<organism evidence="5 6">
    <name type="scientific">Prunus mume</name>
    <name type="common">Japanese apricot</name>
    <name type="synonym">Armeniaca mume</name>
    <dbReference type="NCBI Taxonomy" id="102107"/>
    <lineage>
        <taxon>Eukaryota</taxon>
        <taxon>Viridiplantae</taxon>
        <taxon>Streptophyta</taxon>
        <taxon>Embryophyta</taxon>
        <taxon>Tracheophyta</taxon>
        <taxon>Spermatophyta</taxon>
        <taxon>Magnoliopsida</taxon>
        <taxon>eudicotyledons</taxon>
        <taxon>Gunneridae</taxon>
        <taxon>Pentapetalae</taxon>
        <taxon>rosids</taxon>
        <taxon>fabids</taxon>
        <taxon>Rosales</taxon>
        <taxon>Rosaceae</taxon>
        <taxon>Amygdaloideae</taxon>
        <taxon>Amygdaleae</taxon>
        <taxon>Prunus</taxon>
    </lineage>
</organism>
<keyword evidence="3" id="KW-0812">Transmembrane</keyword>
<evidence type="ECO:0000259" key="4">
    <source>
        <dbReference type="Pfam" id="PF00139"/>
    </source>
</evidence>
<keyword evidence="5" id="KW-1185">Reference proteome</keyword>
<dbReference type="RefSeq" id="XP_008228188.1">
    <property type="nucleotide sequence ID" value="XM_008229966.1"/>
</dbReference>
<dbReference type="Proteomes" id="UP000694861">
    <property type="component" value="Linkage group LG1"/>
</dbReference>
<dbReference type="InterPro" id="IPR013320">
    <property type="entry name" value="ConA-like_dom_sf"/>
</dbReference>
<dbReference type="Gene3D" id="2.60.120.200">
    <property type="match status" value="2"/>
</dbReference>
<dbReference type="GeneID" id="103327623"/>
<reference evidence="6" key="2">
    <citation type="submission" date="2025-08" db="UniProtKB">
        <authorList>
            <consortium name="RefSeq"/>
        </authorList>
    </citation>
    <scope>IDENTIFICATION</scope>
</reference>
<dbReference type="GO" id="GO:0016301">
    <property type="term" value="F:kinase activity"/>
    <property type="evidence" value="ECO:0007669"/>
    <property type="project" value="UniProtKB-KW"/>
</dbReference>
<dbReference type="PANTHER" id="PTHR32401">
    <property type="entry name" value="CONCANAVALIN A-LIKE LECTIN FAMILY PROTEIN"/>
    <property type="match status" value="1"/>
</dbReference>
<accession>A0ABM0NQ86</accession>
<evidence type="ECO:0000256" key="1">
    <source>
        <dbReference type="ARBA" id="ARBA00007606"/>
    </source>
</evidence>
<feature type="transmembrane region" description="Helical" evidence="3">
    <location>
        <begin position="193"/>
        <end position="216"/>
    </location>
</feature>
<keyword evidence="6" id="KW-0808">Transferase</keyword>
<keyword evidence="2" id="KW-0430">Lectin</keyword>
<evidence type="ECO:0000313" key="5">
    <source>
        <dbReference type="Proteomes" id="UP000694861"/>
    </source>
</evidence>
<sequence length="252" mass="27453">MSNLSNLSLPRSSHHFLNCATASSCSRSSSYYMKLKQLAIITSGMVHPLPGEGLAFLIAPNLTFPQGSEGQYLGLTNAASDGNPPNHLLAIELDTYKQSFDPDDNVSRQLDVFTAEQLRDPKTSDFVIRPRPTNPILTSNLNLKDIVEQKSYFSFFALIGSATHLNCLLRWNLTVENLSGVGSEYSKSQGLKIGLGVGVPVVVVLLLGLGGLVYYVHKSRKAAAFEPNILGALKSLPGTPREFEFKELKKAN</sequence>
<name>A0ABM0NQ86_PRUMU</name>
<reference evidence="5" key="1">
    <citation type="journal article" date="2012" name="Nat. Commun.">
        <title>The genome of Prunus mume.</title>
        <authorList>
            <person name="Zhang Q."/>
            <person name="Chen W."/>
            <person name="Sun L."/>
            <person name="Zhao F."/>
            <person name="Huang B."/>
            <person name="Yang W."/>
            <person name="Tao Y."/>
            <person name="Wang J."/>
            <person name="Yuan Z."/>
            <person name="Fan G."/>
            <person name="Xing Z."/>
            <person name="Han C."/>
            <person name="Pan H."/>
            <person name="Zhong X."/>
            <person name="Shi W."/>
            <person name="Liang X."/>
            <person name="Du D."/>
            <person name="Sun F."/>
            <person name="Xu Z."/>
            <person name="Hao R."/>
            <person name="Lv T."/>
            <person name="Lv Y."/>
            <person name="Zheng Z."/>
            <person name="Sun M."/>
            <person name="Luo L."/>
            <person name="Cai M."/>
            <person name="Gao Y."/>
            <person name="Wang J."/>
            <person name="Yin Y."/>
            <person name="Xu X."/>
            <person name="Cheng T."/>
            <person name="Wang J."/>
        </authorList>
    </citation>
    <scope>NUCLEOTIDE SEQUENCE [LARGE SCALE GENOMIC DNA]</scope>
</reference>
<dbReference type="Pfam" id="PF00139">
    <property type="entry name" value="Lectin_legB"/>
    <property type="match status" value="1"/>
</dbReference>
<keyword evidence="3" id="KW-1133">Transmembrane helix</keyword>
<dbReference type="InterPro" id="IPR050258">
    <property type="entry name" value="Leguminous_Lectin"/>
</dbReference>
<protein>
    <submittedName>
        <fullName evidence="6">Probable L-type lectin-domain containing receptor kinase S.5</fullName>
    </submittedName>
</protein>
<dbReference type="SUPFAM" id="SSF49899">
    <property type="entry name" value="Concanavalin A-like lectins/glucanases"/>
    <property type="match status" value="1"/>
</dbReference>
<comment type="similarity">
    <text evidence="1">Belongs to the leguminous lectin family.</text>
</comment>
<keyword evidence="3" id="KW-0472">Membrane</keyword>
<evidence type="ECO:0000256" key="3">
    <source>
        <dbReference type="SAM" id="Phobius"/>
    </source>
</evidence>
<feature type="transmembrane region" description="Helical" evidence="3">
    <location>
        <begin position="152"/>
        <end position="173"/>
    </location>
</feature>
<keyword evidence="6" id="KW-0418">Kinase</keyword>
<gene>
    <name evidence="6" type="primary">LOC103327623</name>
</gene>
<keyword evidence="6" id="KW-0675">Receptor</keyword>
<evidence type="ECO:0000313" key="6">
    <source>
        <dbReference type="RefSeq" id="XP_008228188.1"/>
    </source>
</evidence>
<feature type="domain" description="Legume lectin" evidence="4">
    <location>
        <begin position="48"/>
        <end position="105"/>
    </location>
</feature>
<evidence type="ECO:0000256" key="2">
    <source>
        <dbReference type="ARBA" id="ARBA00022734"/>
    </source>
</evidence>
<dbReference type="PANTHER" id="PTHR32401:SF48">
    <property type="entry name" value="LEGUME LECTIN DOMAIN-CONTAINING PROTEIN"/>
    <property type="match status" value="1"/>
</dbReference>
<dbReference type="InterPro" id="IPR001220">
    <property type="entry name" value="Legume_lectin_dom"/>
</dbReference>